<gene>
    <name evidence="1" type="ORF">AVEN_166503_1</name>
</gene>
<reference evidence="1 2" key="1">
    <citation type="journal article" date="2019" name="Sci. Rep.">
        <title>Orb-weaving spider Araneus ventricosus genome elucidates the spidroin gene catalogue.</title>
        <authorList>
            <person name="Kono N."/>
            <person name="Nakamura H."/>
            <person name="Ohtoshi R."/>
            <person name="Moran D.A.P."/>
            <person name="Shinohara A."/>
            <person name="Yoshida Y."/>
            <person name="Fujiwara M."/>
            <person name="Mori M."/>
            <person name="Tomita M."/>
            <person name="Arakawa K."/>
        </authorList>
    </citation>
    <scope>NUCLEOTIDE SEQUENCE [LARGE SCALE GENOMIC DNA]</scope>
</reference>
<evidence type="ECO:0000313" key="1">
    <source>
        <dbReference type="EMBL" id="GBO19796.1"/>
    </source>
</evidence>
<name>A0A4Y2V6T9_ARAVE</name>
<comment type="caution">
    <text evidence="1">The sequence shown here is derived from an EMBL/GenBank/DDBJ whole genome shotgun (WGS) entry which is preliminary data.</text>
</comment>
<accession>A0A4Y2V6T9</accession>
<keyword evidence="2" id="KW-1185">Reference proteome</keyword>
<sequence>MNFPKGYRDEIAEQHSSSSNKIIFPARACDDPSIVPHIASSMSMFPGSNPMRLFLVGLFEVQVYLGGVSILTTLTDNILWTVQSIPGDMLLDMYRMQCVVHEKCGHTERGFAVWRTVTSSL</sequence>
<dbReference type="EMBL" id="BGPR01043221">
    <property type="protein sequence ID" value="GBO19796.1"/>
    <property type="molecule type" value="Genomic_DNA"/>
</dbReference>
<dbReference type="AlphaFoldDB" id="A0A4Y2V6T9"/>
<dbReference type="Proteomes" id="UP000499080">
    <property type="component" value="Unassembled WGS sequence"/>
</dbReference>
<organism evidence="1 2">
    <name type="scientific">Araneus ventricosus</name>
    <name type="common">Orbweaver spider</name>
    <name type="synonym">Epeira ventricosa</name>
    <dbReference type="NCBI Taxonomy" id="182803"/>
    <lineage>
        <taxon>Eukaryota</taxon>
        <taxon>Metazoa</taxon>
        <taxon>Ecdysozoa</taxon>
        <taxon>Arthropoda</taxon>
        <taxon>Chelicerata</taxon>
        <taxon>Arachnida</taxon>
        <taxon>Araneae</taxon>
        <taxon>Araneomorphae</taxon>
        <taxon>Entelegynae</taxon>
        <taxon>Araneoidea</taxon>
        <taxon>Araneidae</taxon>
        <taxon>Araneus</taxon>
    </lineage>
</organism>
<dbReference type="OrthoDB" id="6465164at2759"/>
<protein>
    <submittedName>
        <fullName evidence="1">Uncharacterized protein</fullName>
    </submittedName>
</protein>
<proteinExistence type="predicted"/>
<evidence type="ECO:0000313" key="2">
    <source>
        <dbReference type="Proteomes" id="UP000499080"/>
    </source>
</evidence>